<dbReference type="Proteomes" id="UP001244341">
    <property type="component" value="Chromosome 11b"/>
</dbReference>
<evidence type="ECO:0000259" key="1">
    <source>
        <dbReference type="Pfam" id="PF00076"/>
    </source>
</evidence>
<dbReference type="Pfam" id="PF00076">
    <property type="entry name" value="RRM_1"/>
    <property type="match status" value="1"/>
</dbReference>
<dbReference type="Gene3D" id="3.30.70.330">
    <property type="match status" value="1"/>
</dbReference>
<organism evidence="2 3">
    <name type="scientific">Tetradesmus obliquus</name>
    <name type="common">Green alga</name>
    <name type="synonym">Acutodesmus obliquus</name>
    <dbReference type="NCBI Taxonomy" id="3088"/>
    <lineage>
        <taxon>Eukaryota</taxon>
        <taxon>Viridiplantae</taxon>
        <taxon>Chlorophyta</taxon>
        <taxon>core chlorophytes</taxon>
        <taxon>Chlorophyceae</taxon>
        <taxon>CS clade</taxon>
        <taxon>Sphaeropleales</taxon>
        <taxon>Scenedesmaceae</taxon>
        <taxon>Tetradesmus</taxon>
    </lineage>
</organism>
<sequence>MASGCPCSAEDRSRRVLMVRRLHPAVSMQSLLQTFGAFGSITGCKVFTHKSGRTAAATWLPCSWQQCTTSSSSNSINRSSSSWLV</sequence>
<accession>A0ABY8UFS3</accession>
<gene>
    <name evidence="2" type="ORF">OEZ85_006074</name>
</gene>
<evidence type="ECO:0000313" key="3">
    <source>
        <dbReference type="Proteomes" id="UP001244341"/>
    </source>
</evidence>
<protein>
    <recommendedName>
        <fullName evidence="1">RRM domain-containing protein</fullName>
    </recommendedName>
</protein>
<feature type="domain" description="RRM" evidence="1">
    <location>
        <begin position="17"/>
        <end position="51"/>
    </location>
</feature>
<name>A0ABY8UFS3_TETOB</name>
<reference evidence="2 3" key="1">
    <citation type="submission" date="2023-05" db="EMBL/GenBank/DDBJ databases">
        <title>A 100% complete, gapless, phased diploid assembly of the Scenedesmus obliquus UTEX 3031 genome.</title>
        <authorList>
            <person name="Biondi T.C."/>
            <person name="Hanschen E.R."/>
            <person name="Kwon T."/>
            <person name="Eng W."/>
            <person name="Kruse C.P.S."/>
            <person name="Koehler S.I."/>
            <person name="Kunde Y."/>
            <person name="Gleasner C.D."/>
            <person name="You Mak K.T."/>
            <person name="Polle J."/>
            <person name="Hovde B.T."/>
            <person name="Starkenburg S.R."/>
        </authorList>
    </citation>
    <scope>NUCLEOTIDE SEQUENCE [LARGE SCALE GENOMIC DNA]</scope>
    <source>
        <strain evidence="2 3">DOE0152z</strain>
    </source>
</reference>
<dbReference type="InterPro" id="IPR012677">
    <property type="entry name" value="Nucleotide-bd_a/b_plait_sf"/>
</dbReference>
<dbReference type="InterPro" id="IPR000504">
    <property type="entry name" value="RRM_dom"/>
</dbReference>
<dbReference type="EMBL" id="CP126218">
    <property type="protein sequence ID" value="WIA20234.1"/>
    <property type="molecule type" value="Genomic_DNA"/>
</dbReference>
<evidence type="ECO:0000313" key="2">
    <source>
        <dbReference type="EMBL" id="WIA20234.1"/>
    </source>
</evidence>
<dbReference type="SUPFAM" id="SSF54928">
    <property type="entry name" value="RNA-binding domain, RBD"/>
    <property type="match status" value="1"/>
</dbReference>
<keyword evidence="3" id="KW-1185">Reference proteome</keyword>
<dbReference type="InterPro" id="IPR035979">
    <property type="entry name" value="RBD_domain_sf"/>
</dbReference>
<proteinExistence type="predicted"/>